<evidence type="ECO:0000256" key="1">
    <source>
        <dbReference type="SAM" id="Coils"/>
    </source>
</evidence>
<keyword evidence="4" id="KW-1185">Reference proteome</keyword>
<comment type="caution">
    <text evidence="3">The sequence shown here is derived from an EMBL/GenBank/DDBJ whole genome shotgun (WGS) entry which is preliminary data.</text>
</comment>
<keyword evidence="1" id="KW-0175">Coiled coil</keyword>
<sequence>MDDAELIRRELRAAREEPIRKRSQNSDSPPRMESCLPLMPGRDDEFLRLALMSIAELERQVERLERDLSDLEEGIDQPDEE</sequence>
<feature type="region of interest" description="Disordered" evidence="2">
    <location>
        <begin position="1"/>
        <end position="38"/>
    </location>
</feature>
<dbReference type="OrthoDB" id="206017at2157"/>
<dbReference type="InParanoid" id="A0A554NGT4"/>
<reference evidence="3 4" key="1">
    <citation type="submission" date="2018-06" db="EMBL/GenBank/DDBJ databases">
        <title>Natronomonas sp. F16-60 a new haloarchaeon isolated from a solar saltern of Isla Cristina, Huelva, Spain.</title>
        <authorList>
            <person name="Duran-Viseras A."/>
            <person name="Sanchez-Porro C."/>
            <person name="Ventosa A."/>
        </authorList>
    </citation>
    <scope>NUCLEOTIDE SEQUENCE [LARGE SCALE GENOMIC DNA]</scope>
    <source>
        <strain evidence="3 4">F16-60</strain>
    </source>
</reference>
<feature type="coiled-coil region" evidence="1">
    <location>
        <begin position="47"/>
        <end position="81"/>
    </location>
</feature>
<dbReference type="AlphaFoldDB" id="A0A554NGT4"/>
<dbReference type="EMBL" id="QMDX01000001">
    <property type="protein sequence ID" value="TSD16200.1"/>
    <property type="molecule type" value="Genomic_DNA"/>
</dbReference>
<dbReference type="Proteomes" id="UP000319894">
    <property type="component" value="Unassembled WGS sequence"/>
</dbReference>
<evidence type="ECO:0000313" key="3">
    <source>
        <dbReference type="EMBL" id="TSD16200.1"/>
    </source>
</evidence>
<evidence type="ECO:0000256" key="2">
    <source>
        <dbReference type="SAM" id="MobiDB-lite"/>
    </source>
</evidence>
<proteinExistence type="predicted"/>
<organism evidence="3 4">
    <name type="scientific">Haloglomus irregulare</name>
    <dbReference type="NCBI Taxonomy" id="2234134"/>
    <lineage>
        <taxon>Archaea</taxon>
        <taxon>Methanobacteriati</taxon>
        <taxon>Methanobacteriota</taxon>
        <taxon>Stenosarchaea group</taxon>
        <taxon>Halobacteria</taxon>
        <taxon>Halobacteriales</taxon>
        <taxon>Natronomonadaceae</taxon>
        <taxon>Haloglomus</taxon>
    </lineage>
</organism>
<gene>
    <name evidence="3" type="ORF">DP107_03325</name>
</gene>
<evidence type="ECO:0000313" key="4">
    <source>
        <dbReference type="Proteomes" id="UP000319894"/>
    </source>
</evidence>
<protein>
    <submittedName>
        <fullName evidence="3">Uncharacterized protein</fullName>
    </submittedName>
</protein>
<name>A0A554NGT4_9EURY</name>
<accession>A0A554NGT4</accession>
<feature type="compositionally biased region" description="Basic and acidic residues" evidence="2">
    <location>
        <begin position="1"/>
        <end position="20"/>
    </location>
</feature>
<dbReference type="RefSeq" id="WP_144260702.1">
    <property type="nucleotide sequence ID" value="NZ_QMDX01000001.1"/>
</dbReference>